<dbReference type="EMBL" id="VULT01000015">
    <property type="protein sequence ID" value="MSS18053.1"/>
    <property type="molecule type" value="Genomic_DNA"/>
</dbReference>
<dbReference type="GO" id="GO:0016531">
    <property type="term" value="F:copper chaperone activity"/>
    <property type="evidence" value="ECO:0007669"/>
    <property type="project" value="InterPro"/>
</dbReference>
<keyword evidence="4" id="KW-0143">Chaperone</keyword>
<evidence type="ECO:0000256" key="3">
    <source>
        <dbReference type="ARBA" id="ARBA00023157"/>
    </source>
</evidence>
<dbReference type="InterPro" id="IPR009069">
    <property type="entry name" value="Cys_alpha_HP_mot_SF"/>
</dbReference>
<dbReference type="AlphaFoldDB" id="A0A6L5XER6"/>
<gene>
    <name evidence="5" type="ORF">FYJ29_09840</name>
</gene>
<keyword evidence="6" id="KW-1185">Reference proteome</keyword>
<organism evidence="5 6">
    <name type="scientific">Sodaliphilus pleomorphus</name>
    <dbReference type="NCBI Taxonomy" id="2606626"/>
    <lineage>
        <taxon>Bacteria</taxon>
        <taxon>Pseudomonadati</taxon>
        <taxon>Bacteroidota</taxon>
        <taxon>Bacteroidia</taxon>
        <taxon>Bacteroidales</taxon>
        <taxon>Muribaculaceae</taxon>
        <taxon>Sodaliphilus</taxon>
    </lineage>
</organism>
<evidence type="ECO:0000313" key="6">
    <source>
        <dbReference type="Proteomes" id="UP000483362"/>
    </source>
</evidence>
<evidence type="ECO:0000313" key="5">
    <source>
        <dbReference type="EMBL" id="MSS18053.1"/>
    </source>
</evidence>
<dbReference type="InterPro" id="IPR007745">
    <property type="entry name" value="Cyt_c_oxidase_Cu-chaperone"/>
</dbReference>
<dbReference type="GO" id="GO:0005507">
    <property type="term" value="F:copper ion binding"/>
    <property type="evidence" value="ECO:0007669"/>
    <property type="project" value="InterPro"/>
</dbReference>
<dbReference type="Gene3D" id="1.10.287.1130">
    <property type="entry name" value="CytochromE C oxidase copper chaperone"/>
    <property type="match status" value="1"/>
</dbReference>
<evidence type="ECO:0000256" key="1">
    <source>
        <dbReference type="ARBA" id="ARBA00022723"/>
    </source>
</evidence>
<name>A0A6L5XER6_9BACT</name>
<protein>
    <submittedName>
        <fullName evidence="5">Uncharacterized protein</fullName>
    </submittedName>
</protein>
<sequence length="69" mass="7688">MPRNLTLSHTAPPRSSQELKPCCATCSTSKLSRDQCSFIVNVKNSKCHAVYARLQVSITNYISKKTCIK</sequence>
<dbReference type="Proteomes" id="UP000483362">
    <property type="component" value="Unassembled WGS sequence"/>
</dbReference>
<keyword evidence="2" id="KW-0186">Copper</keyword>
<keyword evidence="1" id="KW-0479">Metal-binding</keyword>
<evidence type="ECO:0000256" key="2">
    <source>
        <dbReference type="ARBA" id="ARBA00023008"/>
    </source>
</evidence>
<comment type="caution">
    <text evidence="5">The sequence shown here is derived from an EMBL/GenBank/DDBJ whole genome shotgun (WGS) entry which is preliminary data.</text>
</comment>
<keyword evidence="3" id="KW-1015">Disulfide bond</keyword>
<reference evidence="5 6" key="1">
    <citation type="submission" date="2019-08" db="EMBL/GenBank/DDBJ databases">
        <title>In-depth cultivation of the pig gut microbiome towards novel bacterial diversity and tailored functional studies.</title>
        <authorList>
            <person name="Wylensek D."/>
            <person name="Hitch T.C.A."/>
            <person name="Clavel T."/>
        </authorList>
    </citation>
    <scope>NUCLEOTIDE SEQUENCE [LARGE SCALE GENOMIC DNA]</scope>
    <source>
        <strain evidence="5 6">Oil-RF-744-WCA-WT-10</strain>
    </source>
</reference>
<dbReference type="Pfam" id="PF05051">
    <property type="entry name" value="COX17"/>
    <property type="match status" value="1"/>
</dbReference>
<dbReference type="SUPFAM" id="SSF47072">
    <property type="entry name" value="Cysteine alpha-hairpin motif"/>
    <property type="match status" value="1"/>
</dbReference>
<accession>A0A6L5XER6</accession>
<evidence type="ECO:0000256" key="4">
    <source>
        <dbReference type="ARBA" id="ARBA00023186"/>
    </source>
</evidence>
<proteinExistence type="predicted"/>